<organism evidence="5 6">
    <name type="scientific">Stenotrophomonas nematodicola</name>
    <dbReference type="NCBI Taxonomy" id="2656746"/>
    <lineage>
        <taxon>Bacteria</taxon>
        <taxon>Pseudomonadati</taxon>
        <taxon>Pseudomonadota</taxon>
        <taxon>Gammaproteobacteria</taxon>
        <taxon>Lysobacterales</taxon>
        <taxon>Lysobacteraceae</taxon>
        <taxon>Stenotrophomonas</taxon>
    </lineage>
</organism>
<dbReference type="Proteomes" id="UP001605261">
    <property type="component" value="Unassembled WGS sequence"/>
</dbReference>
<dbReference type="RefSeq" id="WP_259206429.1">
    <property type="nucleotide sequence ID" value="NZ_JBHGCJ010000001.1"/>
</dbReference>
<dbReference type="PANTHER" id="PTHR30093">
    <property type="entry name" value="GENERAL SECRETION PATHWAY PROTEIN G"/>
    <property type="match status" value="1"/>
</dbReference>
<keyword evidence="4" id="KW-0472">Membrane</keyword>
<sequence length="134" mass="14256">MRGERGFTLIELMIVVAIIAILAAIALPAYQNYVAKSQLTAGLAEVTGGRTMFESQVLANNVTTFNLADIGLPSSTARCRLSMLSTDEGYIRCTLRGSPTVANKTIEIARSQSGEWRCKADGSLDAKLLPAGCS</sequence>
<dbReference type="Pfam" id="PF07963">
    <property type="entry name" value="N_methyl"/>
    <property type="match status" value="1"/>
</dbReference>
<evidence type="ECO:0000313" key="6">
    <source>
        <dbReference type="Proteomes" id="UP001605261"/>
    </source>
</evidence>
<dbReference type="SUPFAM" id="SSF54523">
    <property type="entry name" value="Pili subunits"/>
    <property type="match status" value="1"/>
</dbReference>
<dbReference type="InterPro" id="IPR012902">
    <property type="entry name" value="N_methyl_site"/>
</dbReference>
<evidence type="ECO:0000313" key="5">
    <source>
        <dbReference type="EMBL" id="MFG6108143.1"/>
    </source>
</evidence>
<keyword evidence="3" id="KW-0281">Fimbrium</keyword>
<proteinExistence type="inferred from homology"/>
<dbReference type="EMBL" id="JBHGCJ010000001">
    <property type="protein sequence ID" value="MFG6108143.1"/>
    <property type="molecule type" value="Genomic_DNA"/>
</dbReference>
<dbReference type="PROSITE" id="PS00409">
    <property type="entry name" value="PROKAR_NTER_METHYL"/>
    <property type="match status" value="1"/>
</dbReference>
<protein>
    <submittedName>
        <fullName evidence="5">Pilin</fullName>
    </submittedName>
</protein>
<dbReference type="Pfam" id="PF00114">
    <property type="entry name" value="Pilin"/>
    <property type="match status" value="1"/>
</dbReference>
<dbReference type="InterPro" id="IPR045584">
    <property type="entry name" value="Pilin-like"/>
</dbReference>
<evidence type="ECO:0000256" key="3">
    <source>
        <dbReference type="RuleBase" id="RU000389"/>
    </source>
</evidence>
<feature type="transmembrane region" description="Helical" evidence="4">
    <location>
        <begin position="12"/>
        <end position="30"/>
    </location>
</feature>
<accession>A0ABW7CW86</accession>
<keyword evidence="4" id="KW-0812">Transmembrane</keyword>
<keyword evidence="4" id="KW-1133">Transmembrane helix</keyword>
<dbReference type="Gene3D" id="3.30.700.10">
    <property type="entry name" value="Glycoprotein, Type 4 Pilin"/>
    <property type="match status" value="1"/>
</dbReference>
<evidence type="ECO:0000256" key="1">
    <source>
        <dbReference type="ARBA" id="ARBA00005233"/>
    </source>
</evidence>
<comment type="similarity">
    <text evidence="1 3">Belongs to the N-Me-Phe pilin family.</text>
</comment>
<gene>
    <name evidence="5" type="ORF">ACEU0G_001616</name>
</gene>
<keyword evidence="2" id="KW-0488">Methylation</keyword>
<dbReference type="NCBIfam" id="TIGR02532">
    <property type="entry name" value="IV_pilin_GFxxxE"/>
    <property type="match status" value="1"/>
</dbReference>
<evidence type="ECO:0000256" key="2">
    <source>
        <dbReference type="ARBA" id="ARBA00022481"/>
    </source>
</evidence>
<evidence type="ECO:0000256" key="4">
    <source>
        <dbReference type="SAM" id="Phobius"/>
    </source>
</evidence>
<reference evidence="5 6" key="1">
    <citation type="submission" date="2024-09" db="EMBL/GenBank/DDBJ databases">
        <authorList>
            <consortium name="All-Russian atlas of soil microorganisms"/>
            <consortium name="as a basis for the search for new antimicrobial producers and enzymes with unique properties"/>
            <person name="Sokolova E.A."/>
            <person name="Voronina E.N."/>
        </authorList>
    </citation>
    <scope>NUCLEOTIDE SEQUENCE [LARGE SCALE GENOMIC DNA]</scope>
    <source>
        <strain evidence="5 6">AF-22b-331.1</strain>
    </source>
</reference>
<keyword evidence="6" id="KW-1185">Reference proteome</keyword>
<dbReference type="PANTHER" id="PTHR30093:SF34">
    <property type="entry name" value="PREPILIN PEPTIDASE-DEPENDENT PROTEIN D"/>
    <property type="match status" value="1"/>
</dbReference>
<comment type="caution">
    <text evidence="5">The sequence shown here is derived from an EMBL/GenBank/DDBJ whole genome shotgun (WGS) entry which is preliminary data.</text>
</comment>
<dbReference type="InterPro" id="IPR001082">
    <property type="entry name" value="Pilin"/>
</dbReference>
<name>A0ABW7CW86_9GAMM</name>